<evidence type="ECO:0000256" key="8">
    <source>
        <dbReference type="HAMAP-Rule" id="MF_00181"/>
    </source>
</evidence>
<keyword evidence="8" id="KW-0464">Manganese</keyword>
<comment type="catalytic activity">
    <reaction evidence="1 8">
        <text>Release of an N-terminal amino acid, Xaa-|-Yaa-, in which Xaa is preferably Leu, but may be other amino acids including Pro although not Arg or Lys, and Yaa may be Pro. Amino acid amides and methyl esters are also readily hydrolyzed, but rates on arylamides are exceedingly low.</text>
        <dbReference type="EC" id="3.4.11.1"/>
    </reaction>
</comment>
<accession>A0A841E8M9</accession>
<evidence type="ECO:0000256" key="5">
    <source>
        <dbReference type="ARBA" id="ARBA00022670"/>
    </source>
</evidence>
<keyword evidence="8" id="KW-0963">Cytoplasm</keyword>
<comment type="similarity">
    <text evidence="3 8">Belongs to the peptidase M17 family.</text>
</comment>
<keyword evidence="5 8" id="KW-0645">Protease</keyword>
<evidence type="ECO:0000313" key="10">
    <source>
        <dbReference type="EMBL" id="MBB5999485.1"/>
    </source>
</evidence>
<keyword evidence="6 8" id="KW-0378">Hydrolase</keyword>
<proteinExistence type="inferred from homology"/>
<evidence type="ECO:0000259" key="9">
    <source>
        <dbReference type="PROSITE" id="PS00631"/>
    </source>
</evidence>
<dbReference type="PANTHER" id="PTHR11963:SF23">
    <property type="entry name" value="CYTOSOL AMINOPEPTIDASE"/>
    <property type="match status" value="1"/>
</dbReference>
<dbReference type="EC" id="3.4.11.1" evidence="8"/>
<evidence type="ECO:0000256" key="1">
    <source>
        <dbReference type="ARBA" id="ARBA00000135"/>
    </source>
</evidence>
<dbReference type="PANTHER" id="PTHR11963">
    <property type="entry name" value="LEUCINE AMINOPEPTIDASE-RELATED"/>
    <property type="match status" value="1"/>
</dbReference>
<comment type="cofactor">
    <cofactor evidence="8">
        <name>Mn(2+)</name>
        <dbReference type="ChEBI" id="CHEBI:29035"/>
    </cofactor>
    <text evidence="8">Binds 2 manganese ions per subunit.</text>
</comment>
<comment type="caution">
    <text evidence="10">The sequence shown here is derived from an EMBL/GenBank/DDBJ whole genome shotgun (WGS) entry which is preliminary data.</text>
</comment>
<dbReference type="SUPFAM" id="SSF52949">
    <property type="entry name" value="Macro domain-like"/>
    <property type="match status" value="1"/>
</dbReference>
<dbReference type="GO" id="GO:0005737">
    <property type="term" value="C:cytoplasm"/>
    <property type="evidence" value="ECO:0007669"/>
    <property type="project" value="UniProtKB-SubCell"/>
</dbReference>
<feature type="binding site" evidence="8">
    <location>
        <position position="273"/>
    </location>
    <ligand>
        <name>Mn(2+)</name>
        <dbReference type="ChEBI" id="CHEBI:29035"/>
        <label>2</label>
    </ligand>
</feature>
<feature type="binding site" evidence="8">
    <location>
        <position position="352"/>
    </location>
    <ligand>
        <name>Mn(2+)</name>
        <dbReference type="ChEBI" id="CHEBI:29035"/>
        <label>1</label>
    </ligand>
</feature>
<dbReference type="EC" id="3.4.11.10" evidence="8"/>
<feature type="active site" evidence="8">
    <location>
        <position position="280"/>
    </location>
</feature>
<feature type="binding site" evidence="8">
    <location>
        <position position="268"/>
    </location>
    <ligand>
        <name>Mn(2+)</name>
        <dbReference type="ChEBI" id="CHEBI:29035"/>
        <label>2</label>
    </ligand>
</feature>
<dbReference type="InterPro" id="IPR023042">
    <property type="entry name" value="Peptidase_M17_leu_NH2_pept"/>
</dbReference>
<dbReference type="GO" id="GO:0070006">
    <property type="term" value="F:metalloaminopeptidase activity"/>
    <property type="evidence" value="ECO:0007669"/>
    <property type="project" value="InterPro"/>
</dbReference>
<feature type="domain" description="Cytosol aminopeptidase" evidence="9">
    <location>
        <begin position="348"/>
        <end position="355"/>
    </location>
</feature>
<feature type="binding site" evidence="8">
    <location>
        <position position="350"/>
    </location>
    <ligand>
        <name>Mn(2+)</name>
        <dbReference type="ChEBI" id="CHEBI:29035"/>
        <label>1</label>
    </ligand>
</feature>
<keyword evidence="11" id="KW-1185">Reference proteome</keyword>
<feature type="binding site" evidence="8">
    <location>
        <position position="291"/>
    </location>
    <ligand>
        <name>Mn(2+)</name>
        <dbReference type="ChEBI" id="CHEBI:29035"/>
        <label>2</label>
    </ligand>
</feature>
<dbReference type="InterPro" id="IPR008283">
    <property type="entry name" value="Peptidase_M17_N"/>
</dbReference>
<dbReference type="InterPro" id="IPR043472">
    <property type="entry name" value="Macro_dom-like"/>
</dbReference>
<dbReference type="Gene3D" id="3.40.220.10">
    <property type="entry name" value="Leucine Aminopeptidase, subunit E, domain 1"/>
    <property type="match status" value="1"/>
</dbReference>
<feature type="binding site" evidence="8">
    <location>
        <position position="273"/>
    </location>
    <ligand>
        <name>Mn(2+)</name>
        <dbReference type="ChEBI" id="CHEBI:29035"/>
        <label>1</label>
    </ligand>
</feature>
<evidence type="ECO:0000256" key="4">
    <source>
        <dbReference type="ARBA" id="ARBA00022438"/>
    </source>
</evidence>
<dbReference type="EMBL" id="JACHLY010000001">
    <property type="protein sequence ID" value="MBB5999485.1"/>
    <property type="molecule type" value="Genomic_DNA"/>
</dbReference>
<feature type="active site" evidence="8">
    <location>
        <position position="354"/>
    </location>
</feature>
<dbReference type="InterPro" id="IPR000819">
    <property type="entry name" value="Peptidase_M17_C"/>
</dbReference>
<evidence type="ECO:0000256" key="7">
    <source>
        <dbReference type="ARBA" id="ARBA00049972"/>
    </source>
</evidence>
<dbReference type="RefSeq" id="WP_184636325.1">
    <property type="nucleotide sequence ID" value="NZ_BAABKT010000039.1"/>
</dbReference>
<dbReference type="Gene3D" id="3.40.630.10">
    <property type="entry name" value="Zn peptidases"/>
    <property type="match status" value="1"/>
</dbReference>
<dbReference type="InterPro" id="IPR011356">
    <property type="entry name" value="Leucine_aapep/pepB"/>
</dbReference>
<keyword evidence="4 8" id="KW-0031">Aminopeptidase</keyword>
<comment type="catalytic activity">
    <reaction evidence="2 8">
        <text>Release of an N-terminal amino acid, preferentially leucine, but not glutamic or aspartic acids.</text>
        <dbReference type="EC" id="3.4.11.10"/>
    </reaction>
</comment>
<dbReference type="CDD" id="cd00433">
    <property type="entry name" value="Peptidase_M17"/>
    <property type="match status" value="1"/>
</dbReference>
<dbReference type="HAMAP" id="MF_00181">
    <property type="entry name" value="Cytosol_peptidase_M17"/>
    <property type="match status" value="1"/>
</dbReference>
<keyword evidence="8" id="KW-0479">Metal-binding</keyword>
<dbReference type="NCBIfam" id="NF002073">
    <property type="entry name" value="PRK00913.1-2"/>
    <property type="match status" value="1"/>
</dbReference>
<dbReference type="GO" id="GO:0030145">
    <property type="term" value="F:manganese ion binding"/>
    <property type="evidence" value="ECO:0007669"/>
    <property type="project" value="UniProtKB-UniRule"/>
</dbReference>
<evidence type="ECO:0000256" key="2">
    <source>
        <dbReference type="ARBA" id="ARBA00000967"/>
    </source>
</evidence>
<dbReference type="GO" id="GO:0006508">
    <property type="term" value="P:proteolysis"/>
    <property type="evidence" value="ECO:0007669"/>
    <property type="project" value="UniProtKB-KW"/>
</dbReference>
<protein>
    <recommendedName>
        <fullName evidence="8">Probable cytosol aminopeptidase</fullName>
        <ecNumber evidence="8">3.4.11.1</ecNumber>
    </recommendedName>
    <alternativeName>
        <fullName evidence="8">Leucine aminopeptidase</fullName>
        <shortName evidence="8">LAP</shortName>
        <ecNumber evidence="8">3.4.11.10</ecNumber>
    </alternativeName>
    <alternativeName>
        <fullName evidence="8">Leucyl aminopeptidase</fullName>
    </alternativeName>
</protein>
<organism evidence="10 11">
    <name type="scientific">Streptomonospora salina</name>
    <dbReference type="NCBI Taxonomy" id="104205"/>
    <lineage>
        <taxon>Bacteria</taxon>
        <taxon>Bacillati</taxon>
        <taxon>Actinomycetota</taxon>
        <taxon>Actinomycetes</taxon>
        <taxon>Streptosporangiales</taxon>
        <taxon>Nocardiopsidaceae</taxon>
        <taxon>Streptomonospora</taxon>
    </lineage>
</organism>
<dbReference type="Proteomes" id="UP000578077">
    <property type="component" value="Unassembled WGS sequence"/>
</dbReference>
<dbReference type="Pfam" id="PF00883">
    <property type="entry name" value="Peptidase_M17"/>
    <property type="match status" value="1"/>
</dbReference>
<comment type="subcellular location">
    <subcellularLocation>
        <location evidence="8">Cytoplasm</location>
    </subcellularLocation>
</comment>
<sequence>MPIATEIRPVPGTLIDSAADLVAIPVVRGGAAPTALAAGAGVEPAELDARLPAPAAALVAHYELTGKPGEIAQFPADLGSGLVRVVLLGVGEGAPADLRTAGAALARAAKGHGTAASTVALLEPVADGGAGAVEAFAEGALLASYRFSLASEQKGAAPLETLLLVGADSAEAASALGRGEALARATALARDLINTPSSEKDPAWLAARAGVVAAESGLHAEVWDEDRLVRDGFGAILAVGAGSDRPPRMVRLDYRPQNPAAHIVLVGKGITFDSGGLSLKPNDNMKLMKTDMSGAAVVLGVMSALAGLGSRVAVTGLLPVAENAFSGSALRPGDVIPAYDGRTIEVLNTDAEGRLVMADALGYAVARLEPDALVDVATLTGAAKVALGTGTGALFSGDDALAAALAEAGEASGEPVWRMPLTEEYRDALQSRVADLANVGDGGYGSPGAAEAGLFLREFTGGLPWAHLDIAGPGRSVSDEGVLSKGGTAFSTRLLLRWLSADGPAAGPGGASG</sequence>
<comment type="function">
    <text evidence="7 8">Presumably involved in the processing and regular turnover of intracellular proteins. Catalyzes the removal of unsubstituted N-terminal amino acids from various peptides.</text>
</comment>
<evidence type="ECO:0000256" key="6">
    <source>
        <dbReference type="ARBA" id="ARBA00022801"/>
    </source>
</evidence>
<dbReference type="PRINTS" id="PR00481">
    <property type="entry name" value="LAMNOPPTDASE"/>
</dbReference>
<dbReference type="AlphaFoldDB" id="A0A841E8M9"/>
<dbReference type="SUPFAM" id="SSF53187">
    <property type="entry name" value="Zn-dependent exopeptidases"/>
    <property type="match status" value="1"/>
</dbReference>
<dbReference type="PROSITE" id="PS00631">
    <property type="entry name" value="CYTOSOL_AP"/>
    <property type="match status" value="1"/>
</dbReference>
<feature type="binding site" evidence="8">
    <location>
        <position position="352"/>
    </location>
    <ligand>
        <name>Mn(2+)</name>
        <dbReference type="ChEBI" id="CHEBI:29035"/>
        <label>2</label>
    </ligand>
</feature>
<dbReference type="Pfam" id="PF02789">
    <property type="entry name" value="Peptidase_M17_N"/>
    <property type="match status" value="1"/>
</dbReference>
<reference evidence="10 11" key="1">
    <citation type="submission" date="2020-08" db="EMBL/GenBank/DDBJ databases">
        <title>Sequencing the genomes of 1000 actinobacteria strains.</title>
        <authorList>
            <person name="Klenk H.-P."/>
        </authorList>
    </citation>
    <scope>NUCLEOTIDE SEQUENCE [LARGE SCALE GENOMIC DNA]</scope>
    <source>
        <strain evidence="10 11">DSM 44593</strain>
    </source>
</reference>
<gene>
    <name evidence="8" type="primary">pepA</name>
    <name evidence="10" type="ORF">HNR25_003236</name>
</gene>
<name>A0A841E8M9_9ACTN</name>
<evidence type="ECO:0000313" key="11">
    <source>
        <dbReference type="Proteomes" id="UP000578077"/>
    </source>
</evidence>
<evidence type="ECO:0000256" key="3">
    <source>
        <dbReference type="ARBA" id="ARBA00009528"/>
    </source>
</evidence>